<feature type="domain" description="ABC transmembrane type-1" evidence="8">
    <location>
        <begin position="84"/>
        <end position="286"/>
    </location>
</feature>
<dbReference type="PANTHER" id="PTHR43386:SF1">
    <property type="entry name" value="D,D-DIPEPTIDE TRANSPORT SYSTEM PERMEASE PROTEIN DDPC-RELATED"/>
    <property type="match status" value="1"/>
</dbReference>
<evidence type="ECO:0000256" key="6">
    <source>
        <dbReference type="ARBA" id="ARBA00023136"/>
    </source>
</evidence>
<accession>A0AAE3ZUZ9</accession>
<proteinExistence type="inferred from homology"/>
<evidence type="ECO:0000259" key="8">
    <source>
        <dbReference type="PROSITE" id="PS50928"/>
    </source>
</evidence>
<dbReference type="EMBL" id="JAVDYC010000001">
    <property type="protein sequence ID" value="MDR7326377.1"/>
    <property type="molecule type" value="Genomic_DNA"/>
</dbReference>
<gene>
    <name evidence="9" type="ORF">J2S44_006627</name>
</gene>
<feature type="transmembrane region" description="Helical" evidence="7">
    <location>
        <begin position="88"/>
        <end position="113"/>
    </location>
</feature>
<keyword evidence="5 7" id="KW-1133">Transmembrane helix</keyword>
<reference evidence="9 10" key="1">
    <citation type="submission" date="2023-07" db="EMBL/GenBank/DDBJ databases">
        <title>Sequencing the genomes of 1000 actinobacteria strains.</title>
        <authorList>
            <person name="Klenk H.-P."/>
        </authorList>
    </citation>
    <scope>NUCLEOTIDE SEQUENCE [LARGE SCALE GENOMIC DNA]</scope>
    <source>
        <strain evidence="9 10">DSM 44711</strain>
    </source>
</reference>
<comment type="subcellular location">
    <subcellularLocation>
        <location evidence="1 7">Cell membrane</location>
        <topology evidence="1 7">Multi-pass membrane protein</topology>
    </subcellularLocation>
</comment>
<dbReference type="InterPro" id="IPR000515">
    <property type="entry name" value="MetI-like"/>
</dbReference>
<evidence type="ECO:0000256" key="4">
    <source>
        <dbReference type="ARBA" id="ARBA00022692"/>
    </source>
</evidence>
<dbReference type="PANTHER" id="PTHR43386">
    <property type="entry name" value="OLIGOPEPTIDE TRANSPORT SYSTEM PERMEASE PROTEIN APPC"/>
    <property type="match status" value="1"/>
</dbReference>
<evidence type="ECO:0000256" key="5">
    <source>
        <dbReference type="ARBA" id="ARBA00022989"/>
    </source>
</evidence>
<dbReference type="GO" id="GO:0005886">
    <property type="term" value="C:plasma membrane"/>
    <property type="evidence" value="ECO:0007669"/>
    <property type="project" value="UniProtKB-SubCell"/>
</dbReference>
<feature type="transmembrane region" description="Helical" evidence="7">
    <location>
        <begin position="265"/>
        <end position="285"/>
    </location>
</feature>
<dbReference type="GO" id="GO:0055085">
    <property type="term" value="P:transmembrane transport"/>
    <property type="evidence" value="ECO:0007669"/>
    <property type="project" value="InterPro"/>
</dbReference>
<sequence length="299" mass="31479">MSFRLRRFRSVLVAGAGALLLTVLAAAAPLIAALYGTGPQDTFADDLDAFGMPYGIAGGVSTVHWLGLEPGIGRDLLIQIIYGVRTSLVVVAPAVLLATVLGTVIGGLAGLIGGWVDALLTWITDVAIALPLLLCAIAVIRPLELAFYGPRDAVPGWFRMVTLIGLFAAFGWTGVARMVRTQVRALRERDFVTAAVSLGARPGRILRREVLPHLGPPIVAGASLLLPMFMSAGAALSFLGLGVLEPTPDLGRTIQRSLGYLQTDPAYVLFPGIALIAMVFVFTALGESVRRAFDPGPGR</sequence>
<dbReference type="InterPro" id="IPR035906">
    <property type="entry name" value="MetI-like_sf"/>
</dbReference>
<evidence type="ECO:0000256" key="1">
    <source>
        <dbReference type="ARBA" id="ARBA00004651"/>
    </source>
</evidence>
<evidence type="ECO:0000256" key="7">
    <source>
        <dbReference type="RuleBase" id="RU363032"/>
    </source>
</evidence>
<dbReference type="CDD" id="cd06261">
    <property type="entry name" value="TM_PBP2"/>
    <property type="match status" value="1"/>
</dbReference>
<dbReference type="SUPFAM" id="SSF161098">
    <property type="entry name" value="MetI-like"/>
    <property type="match status" value="1"/>
</dbReference>
<organism evidence="9 10">
    <name type="scientific">Catenuloplanes niger</name>
    <dbReference type="NCBI Taxonomy" id="587534"/>
    <lineage>
        <taxon>Bacteria</taxon>
        <taxon>Bacillati</taxon>
        <taxon>Actinomycetota</taxon>
        <taxon>Actinomycetes</taxon>
        <taxon>Micromonosporales</taxon>
        <taxon>Micromonosporaceae</taxon>
        <taxon>Catenuloplanes</taxon>
    </lineage>
</organism>
<dbReference type="PROSITE" id="PS50928">
    <property type="entry name" value="ABC_TM1"/>
    <property type="match status" value="1"/>
</dbReference>
<evidence type="ECO:0000313" key="9">
    <source>
        <dbReference type="EMBL" id="MDR7326377.1"/>
    </source>
</evidence>
<dbReference type="AlphaFoldDB" id="A0AAE3ZUZ9"/>
<evidence type="ECO:0000313" key="10">
    <source>
        <dbReference type="Proteomes" id="UP001183629"/>
    </source>
</evidence>
<feature type="transmembrane region" description="Helical" evidence="7">
    <location>
        <begin position="218"/>
        <end position="244"/>
    </location>
</feature>
<dbReference type="Pfam" id="PF00528">
    <property type="entry name" value="BPD_transp_1"/>
    <property type="match status" value="1"/>
</dbReference>
<dbReference type="Proteomes" id="UP001183629">
    <property type="component" value="Unassembled WGS sequence"/>
</dbReference>
<dbReference type="RefSeq" id="WP_310421953.1">
    <property type="nucleotide sequence ID" value="NZ_JAVDYC010000001.1"/>
</dbReference>
<dbReference type="InterPro" id="IPR050366">
    <property type="entry name" value="BP-dependent_transpt_permease"/>
</dbReference>
<comment type="caution">
    <text evidence="9">The sequence shown here is derived from an EMBL/GenBank/DDBJ whole genome shotgun (WGS) entry which is preliminary data.</text>
</comment>
<feature type="transmembrane region" description="Helical" evidence="7">
    <location>
        <begin position="51"/>
        <end position="68"/>
    </location>
</feature>
<feature type="transmembrane region" description="Helical" evidence="7">
    <location>
        <begin position="119"/>
        <end position="140"/>
    </location>
</feature>
<keyword evidence="4 7" id="KW-0812">Transmembrane</keyword>
<keyword evidence="3" id="KW-1003">Cell membrane</keyword>
<keyword evidence="10" id="KW-1185">Reference proteome</keyword>
<comment type="similarity">
    <text evidence="7">Belongs to the binding-protein-dependent transport system permease family.</text>
</comment>
<evidence type="ECO:0000256" key="2">
    <source>
        <dbReference type="ARBA" id="ARBA00022448"/>
    </source>
</evidence>
<keyword evidence="6 7" id="KW-0472">Membrane</keyword>
<dbReference type="Gene3D" id="1.10.3720.10">
    <property type="entry name" value="MetI-like"/>
    <property type="match status" value="1"/>
</dbReference>
<protein>
    <submittedName>
        <fullName evidence="9">Peptide/nickel transport system permease protein</fullName>
    </submittedName>
</protein>
<evidence type="ECO:0000256" key="3">
    <source>
        <dbReference type="ARBA" id="ARBA00022475"/>
    </source>
</evidence>
<keyword evidence="2 7" id="KW-0813">Transport</keyword>
<name>A0AAE3ZUZ9_9ACTN</name>
<feature type="transmembrane region" description="Helical" evidence="7">
    <location>
        <begin position="160"/>
        <end position="179"/>
    </location>
</feature>